<feature type="binding site" evidence="4">
    <location>
        <position position="132"/>
    </location>
    <ligand>
        <name>Mn(2+)</name>
        <dbReference type="ChEBI" id="CHEBI:29035"/>
        <label>1</label>
    </ligand>
</feature>
<dbReference type="Proteomes" id="UP000432715">
    <property type="component" value="Unassembled WGS sequence"/>
</dbReference>
<feature type="binding site" evidence="4">
    <location>
        <position position="212"/>
    </location>
    <ligand>
        <name>Mn(2+)</name>
        <dbReference type="ChEBI" id="CHEBI:29035"/>
        <label>1</label>
    </ligand>
</feature>
<feature type="binding site" evidence="4">
    <location>
        <position position="134"/>
    </location>
    <ligand>
        <name>Mn(2+)</name>
        <dbReference type="ChEBI" id="CHEBI:29035"/>
        <label>1</label>
    </ligand>
</feature>
<keyword evidence="4" id="KW-0464">Manganese</keyword>
<dbReference type="CDD" id="cd11593">
    <property type="entry name" value="Agmatinase-like_2"/>
    <property type="match status" value="1"/>
</dbReference>
<dbReference type="RefSeq" id="WP_151861804.1">
    <property type="nucleotide sequence ID" value="NZ_WBZC01000047.1"/>
</dbReference>
<dbReference type="PROSITE" id="PS51409">
    <property type="entry name" value="ARGINASE_2"/>
    <property type="match status" value="1"/>
</dbReference>
<evidence type="ECO:0000313" key="7">
    <source>
        <dbReference type="Proteomes" id="UP000432715"/>
    </source>
</evidence>
<gene>
    <name evidence="6" type="primary">speB</name>
    <name evidence="6" type="ORF">F8154_11710</name>
</gene>
<dbReference type="PIRSF" id="PIRSF036979">
    <property type="entry name" value="Arginase"/>
    <property type="match status" value="1"/>
</dbReference>
<feature type="binding site" evidence="4">
    <location>
        <position position="214"/>
    </location>
    <ligand>
        <name>Mn(2+)</name>
        <dbReference type="ChEBI" id="CHEBI:29035"/>
        <label>1</label>
    </ligand>
</feature>
<dbReference type="PANTHER" id="PTHR11358:SF26">
    <property type="entry name" value="GUANIDINO ACID HYDROLASE, MITOCHONDRIAL"/>
    <property type="match status" value="1"/>
</dbReference>
<accession>A0A6I0F6A9</accession>
<dbReference type="InterPro" id="IPR006035">
    <property type="entry name" value="Ureohydrolase"/>
</dbReference>
<evidence type="ECO:0000256" key="4">
    <source>
        <dbReference type="PIRSR" id="PIRSR036979-1"/>
    </source>
</evidence>
<dbReference type="PANTHER" id="PTHR11358">
    <property type="entry name" value="ARGINASE/AGMATINASE"/>
    <property type="match status" value="1"/>
</dbReference>
<comment type="cofactor">
    <cofactor evidence="4">
        <name>Mn(2+)</name>
        <dbReference type="ChEBI" id="CHEBI:29035"/>
    </cofactor>
    <text evidence="4">Binds 2 manganese ions per subunit.</text>
</comment>
<name>A0A6I0F6A9_9FIRM</name>
<evidence type="ECO:0000256" key="1">
    <source>
        <dbReference type="ARBA" id="ARBA00009227"/>
    </source>
</evidence>
<keyword evidence="3 5" id="KW-0378">Hydrolase</keyword>
<dbReference type="EC" id="3.5.3.11" evidence="6"/>
<evidence type="ECO:0000313" key="6">
    <source>
        <dbReference type="EMBL" id="KAB3532533.1"/>
    </source>
</evidence>
<dbReference type="EMBL" id="WBZC01000047">
    <property type="protein sequence ID" value="KAB3532533.1"/>
    <property type="molecule type" value="Genomic_DNA"/>
</dbReference>
<dbReference type="GO" id="GO:0046872">
    <property type="term" value="F:metal ion binding"/>
    <property type="evidence" value="ECO:0007669"/>
    <property type="project" value="UniProtKB-KW"/>
</dbReference>
<keyword evidence="7" id="KW-1185">Reference proteome</keyword>
<dbReference type="InterPro" id="IPR005925">
    <property type="entry name" value="Agmatinase-rel"/>
</dbReference>
<comment type="similarity">
    <text evidence="1">Belongs to the arginase family. Agmatinase subfamily.</text>
</comment>
<organism evidence="6 7">
    <name type="scientific">Alkaliphilus pronyensis</name>
    <dbReference type="NCBI Taxonomy" id="1482732"/>
    <lineage>
        <taxon>Bacteria</taxon>
        <taxon>Bacillati</taxon>
        <taxon>Bacillota</taxon>
        <taxon>Clostridia</taxon>
        <taxon>Peptostreptococcales</taxon>
        <taxon>Natronincolaceae</taxon>
        <taxon>Alkaliphilus</taxon>
    </lineage>
</organism>
<sequence length="282" mass="31453">MELFNKYQFLGCESSFKESEVVLFGAPYDGTSSFRPGSRFAASRIRIDSYGLETYSPYLDRDIDDYRVHDAGDLNLAFGNRDLVLKGIKEFTVDIVKNDKKPFMIGGEHLVTLPAVEGVLEKYNDLVVLHFDAHTDLREDYMGEKYSHATVIRNIWDIVGDGRIYQFGIRSGLKKEFEWAASGHTFLEKFGFSKLEAVINSIKDKPVYVTIDLDILDPSIFPGTGTPEPGGISFVDMMKIISLISSLNIVGADVVELSPDYDPTGVSTAVASKIIRELLLVL</sequence>
<dbReference type="SUPFAM" id="SSF52768">
    <property type="entry name" value="Arginase/deacetylase"/>
    <property type="match status" value="1"/>
</dbReference>
<feature type="binding site" evidence="4">
    <location>
        <position position="109"/>
    </location>
    <ligand>
        <name>Mn(2+)</name>
        <dbReference type="ChEBI" id="CHEBI:29035"/>
        <label>1</label>
    </ligand>
</feature>
<keyword evidence="2 4" id="KW-0479">Metal-binding</keyword>
<protein>
    <submittedName>
        <fullName evidence="6">Agmatinase</fullName>
        <ecNumber evidence="6">3.5.3.11</ecNumber>
    </submittedName>
</protein>
<comment type="caution">
    <text evidence="6">The sequence shown here is derived from an EMBL/GenBank/DDBJ whole genome shotgun (WGS) entry which is preliminary data.</text>
</comment>
<dbReference type="PROSITE" id="PS01053">
    <property type="entry name" value="ARGINASE_1"/>
    <property type="match status" value="1"/>
</dbReference>
<dbReference type="Pfam" id="PF00491">
    <property type="entry name" value="Arginase"/>
    <property type="match status" value="1"/>
</dbReference>
<dbReference type="InterPro" id="IPR020855">
    <property type="entry name" value="Ureohydrolase_Mn_BS"/>
</dbReference>
<evidence type="ECO:0000256" key="5">
    <source>
        <dbReference type="RuleBase" id="RU003684"/>
    </source>
</evidence>
<dbReference type="NCBIfam" id="TIGR01230">
    <property type="entry name" value="agmatinase"/>
    <property type="match status" value="1"/>
</dbReference>
<dbReference type="Gene3D" id="3.40.800.10">
    <property type="entry name" value="Ureohydrolase domain"/>
    <property type="match status" value="1"/>
</dbReference>
<evidence type="ECO:0000256" key="2">
    <source>
        <dbReference type="ARBA" id="ARBA00022723"/>
    </source>
</evidence>
<evidence type="ECO:0000256" key="3">
    <source>
        <dbReference type="ARBA" id="ARBA00022801"/>
    </source>
</evidence>
<dbReference type="OrthoDB" id="9788689at2"/>
<feature type="binding site" evidence="4">
    <location>
        <position position="136"/>
    </location>
    <ligand>
        <name>Mn(2+)</name>
        <dbReference type="ChEBI" id="CHEBI:29035"/>
        <label>1</label>
    </ligand>
</feature>
<dbReference type="GO" id="GO:0008783">
    <property type="term" value="F:agmatinase activity"/>
    <property type="evidence" value="ECO:0007669"/>
    <property type="project" value="UniProtKB-EC"/>
</dbReference>
<proteinExistence type="inferred from homology"/>
<reference evidence="6 7" key="1">
    <citation type="submission" date="2019-10" db="EMBL/GenBank/DDBJ databases">
        <title>Alkaliphilus serpentinus sp. nov. and Alkaliphilus pronyensis sp. nov., two novel anaerobic alkaliphilic species isolated from the serpentinized-hosted hydrothermal field of the Prony Bay (New Caledonia).</title>
        <authorList>
            <person name="Postec A."/>
        </authorList>
    </citation>
    <scope>NUCLEOTIDE SEQUENCE [LARGE SCALE GENOMIC DNA]</scope>
    <source>
        <strain evidence="6 7">LacV</strain>
    </source>
</reference>
<dbReference type="InterPro" id="IPR023696">
    <property type="entry name" value="Ureohydrolase_dom_sf"/>
</dbReference>
<dbReference type="GO" id="GO:0033389">
    <property type="term" value="P:putrescine biosynthetic process from arginine, via agmatine"/>
    <property type="evidence" value="ECO:0007669"/>
    <property type="project" value="TreeGrafter"/>
</dbReference>
<dbReference type="AlphaFoldDB" id="A0A6I0F6A9"/>